<evidence type="ECO:0000256" key="1">
    <source>
        <dbReference type="ARBA" id="ARBA00022801"/>
    </source>
</evidence>
<dbReference type="PANTHER" id="PTHR31956">
    <property type="entry name" value="NON-SPECIFIC PHOSPHOLIPASE C4-RELATED"/>
    <property type="match status" value="1"/>
</dbReference>
<gene>
    <name evidence="4" type="ORF">Ani05nite_51520</name>
</gene>
<feature type="chain" id="PRO_5039072088" evidence="3">
    <location>
        <begin position="24"/>
        <end position="292"/>
    </location>
</feature>
<comment type="caution">
    <text evidence="4">The sequence shown here is derived from an EMBL/GenBank/DDBJ whole genome shotgun (WGS) entry which is preliminary data.</text>
</comment>
<organism evidence="4 5">
    <name type="scientific">Actinoplanes nipponensis</name>
    <dbReference type="NCBI Taxonomy" id="135950"/>
    <lineage>
        <taxon>Bacteria</taxon>
        <taxon>Bacillati</taxon>
        <taxon>Actinomycetota</taxon>
        <taxon>Actinomycetes</taxon>
        <taxon>Micromonosporales</taxon>
        <taxon>Micromonosporaceae</taxon>
        <taxon>Actinoplanes</taxon>
    </lineage>
</organism>
<accession>A0A919MRH7</accession>
<reference evidence="4" key="1">
    <citation type="submission" date="2021-01" db="EMBL/GenBank/DDBJ databases">
        <title>Whole genome shotgun sequence of Actinoplanes nipponensis NBRC 14063.</title>
        <authorList>
            <person name="Komaki H."/>
            <person name="Tamura T."/>
        </authorList>
    </citation>
    <scope>NUCLEOTIDE SEQUENCE</scope>
    <source>
        <strain evidence="4">NBRC 14063</strain>
    </source>
</reference>
<dbReference type="PANTHER" id="PTHR31956:SF1">
    <property type="entry name" value="NON-SPECIFIC PHOSPHOLIPASE C1"/>
    <property type="match status" value="1"/>
</dbReference>
<name>A0A919MRH7_9ACTN</name>
<dbReference type="RefSeq" id="WP_203772330.1">
    <property type="nucleotide sequence ID" value="NZ_BAAAYJ010000099.1"/>
</dbReference>
<evidence type="ECO:0000256" key="2">
    <source>
        <dbReference type="ARBA" id="ARBA00023026"/>
    </source>
</evidence>
<dbReference type="Pfam" id="PF04185">
    <property type="entry name" value="Phosphoesterase"/>
    <property type="match status" value="1"/>
</dbReference>
<keyword evidence="1" id="KW-0378">Hydrolase</keyword>
<proteinExistence type="predicted"/>
<dbReference type="GO" id="GO:0042578">
    <property type="term" value="F:phosphoric ester hydrolase activity"/>
    <property type="evidence" value="ECO:0007669"/>
    <property type="project" value="UniProtKB-ARBA"/>
</dbReference>
<keyword evidence="3" id="KW-0732">Signal</keyword>
<feature type="signal peptide" evidence="3">
    <location>
        <begin position="1"/>
        <end position="23"/>
    </location>
</feature>
<sequence>MTQFRRTGAAVAAVLLLGSMTLAERQTQARPVAVLRAATRPDHVLIVVLENKRYDAVIGHRKAPWVNELAAGGANLTHFYAETHPSQPNYLALFSGSTQGVRDNKCPHNLGARPNLGRQLIDAGYSFTGYSEDLPRPGWRGCTHGGHGGYVRRHVPWVNFSNVPASASQPYTAFPRDYRKLPTVAFVIPNLCHDMHDCPKANADAWLRKEFARYVAWAKTHNSLFVLTFDEDNQTDGNHIPTVVAGAGIKPSRYPARATHYGLLRTLQDMYGLRPTGLSAGAAPLRGVRVGR</sequence>
<dbReference type="EMBL" id="BOMQ01000061">
    <property type="protein sequence ID" value="GIE51618.1"/>
    <property type="molecule type" value="Genomic_DNA"/>
</dbReference>
<evidence type="ECO:0000313" key="5">
    <source>
        <dbReference type="Proteomes" id="UP000647172"/>
    </source>
</evidence>
<keyword evidence="2" id="KW-0843">Virulence</keyword>
<dbReference type="Gene3D" id="3.40.720.10">
    <property type="entry name" value="Alkaline Phosphatase, subunit A"/>
    <property type="match status" value="1"/>
</dbReference>
<dbReference type="Proteomes" id="UP000647172">
    <property type="component" value="Unassembled WGS sequence"/>
</dbReference>
<protein>
    <submittedName>
        <fullName evidence="4">Acid phosphatase</fullName>
    </submittedName>
</protein>
<keyword evidence="5" id="KW-1185">Reference proteome</keyword>
<dbReference type="InterPro" id="IPR007312">
    <property type="entry name" value="Phosphoesterase"/>
</dbReference>
<dbReference type="AlphaFoldDB" id="A0A919MRH7"/>
<evidence type="ECO:0000313" key="4">
    <source>
        <dbReference type="EMBL" id="GIE51618.1"/>
    </source>
</evidence>
<dbReference type="SUPFAM" id="SSF53649">
    <property type="entry name" value="Alkaline phosphatase-like"/>
    <property type="match status" value="1"/>
</dbReference>
<evidence type="ECO:0000256" key="3">
    <source>
        <dbReference type="SAM" id="SignalP"/>
    </source>
</evidence>
<dbReference type="InterPro" id="IPR017850">
    <property type="entry name" value="Alkaline_phosphatase_core_sf"/>
</dbReference>